<evidence type="ECO:0000256" key="1">
    <source>
        <dbReference type="SAM" id="MobiDB-lite"/>
    </source>
</evidence>
<accession>A0A3S5AGS3</accession>
<evidence type="ECO:0000313" key="2">
    <source>
        <dbReference type="EMBL" id="VEL16069.1"/>
    </source>
</evidence>
<feature type="compositionally biased region" description="Low complexity" evidence="1">
    <location>
        <begin position="72"/>
        <end position="93"/>
    </location>
</feature>
<feature type="region of interest" description="Disordered" evidence="1">
    <location>
        <begin position="62"/>
        <end position="123"/>
    </location>
</feature>
<evidence type="ECO:0000313" key="3">
    <source>
        <dbReference type="Proteomes" id="UP000784294"/>
    </source>
</evidence>
<gene>
    <name evidence="2" type="ORF">PXEA_LOCUS9509</name>
</gene>
<sequence>MDQQCAPIDSSAHLRSIAPPGQPNSSSSPGHQRSLKHRVPPMLDSAHSTVVPLLYQPHQECCTPSNPPFSSPHPLQHPLSSSPSLSPCPSYLHASPTSWPPSSISCLGSTEKSPLSRAFPLSDPLSPVSPVTLSCQGHLAQVGKLDNRNARSPSGRRTSGSILASGDYRNRIPLSTSDESSRLNPGR</sequence>
<organism evidence="2 3">
    <name type="scientific">Protopolystoma xenopodis</name>
    <dbReference type="NCBI Taxonomy" id="117903"/>
    <lineage>
        <taxon>Eukaryota</taxon>
        <taxon>Metazoa</taxon>
        <taxon>Spiralia</taxon>
        <taxon>Lophotrochozoa</taxon>
        <taxon>Platyhelminthes</taxon>
        <taxon>Monogenea</taxon>
        <taxon>Polyopisthocotylea</taxon>
        <taxon>Polystomatidea</taxon>
        <taxon>Polystomatidae</taxon>
        <taxon>Protopolystoma</taxon>
    </lineage>
</organism>
<comment type="caution">
    <text evidence="2">The sequence shown here is derived from an EMBL/GenBank/DDBJ whole genome shotgun (WGS) entry which is preliminary data.</text>
</comment>
<reference evidence="2" key="1">
    <citation type="submission" date="2018-11" db="EMBL/GenBank/DDBJ databases">
        <authorList>
            <consortium name="Pathogen Informatics"/>
        </authorList>
    </citation>
    <scope>NUCLEOTIDE SEQUENCE</scope>
</reference>
<proteinExistence type="predicted"/>
<feature type="compositionally biased region" description="Polar residues" evidence="1">
    <location>
        <begin position="95"/>
        <end position="113"/>
    </location>
</feature>
<dbReference type="Proteomes" id="UP000784294">
    <property type="component" value="Unassembled WGS sequence"/>
</dbReference>
<feature type="region of interest" description="Disordered" evidence="1">
    <location>
        <begin position="1"/>
        <end position="43"/>
    </location>
</feature>
<keyword evidence="3" id="KW-1185">Reference proteome</keyword>
<protein>
    <submittedName>
        <fullName evidence="2">Uncharacterized protein</fullName>
    </submittedName>
</protein>
<feature type="region of interest" description="Disordered" evidence="1">
    <location>
        <begin position="144"/>
        <end position="187"/>
    </location>
</feature>
<name>A0A3S5AGS3_9PLAT</name>
<dbReference type="AlphaFoldDB" id="A0A3S5AGS3"/>
<feature type="compositionally biased region" description="Polar residues" evidence="1">
    <location>
        <begin position="150"/>
        <end position="162"/>
    </location>
</feature>
<dbReference type="EMBL" id="CAAALY010027021">
    <property type="protein sequence ID" value="VEL16069.1"/>
    <property type="molecule type" value="Genomic_DNA"/>
</dbReference>